<protein>
    <submittedName>
        <fullName evidence="2">Metal-dependent hydrolase</fullName>
    </submittedName>
</protein>
<accession>A0A9W6SDN0</accession>
<evidence type="ECO:0000313" key="2">
    <source>
        <dbReference type="EMBL" id="GLY91969.1"/>
    </source>
</evidence>
<dbReference type="Gene3D" id="3.60.10.10">
    <property type="entry name" value="Endonuclease/exonuclease/phosphatase"/>
    <property type="match status" value="1"/>
</dbReference>
<feature type="domain" description="Endonuclease/exonuclease/phosphatase" evidence="1">
    <location>
        <begin position="7"/>
        <end position="252"/>
    </location>
</feature>
<dbReference type="InterPro" id="IPR036691">
    <property type="entry name" value="Endo/exonu/phosph_ase_sf"/>
</dbReference>
<keyword evidence="3" id="KW-1185">Reference proteome</keyword>
<dbReference type="Proteomes" id="UP001165074">
    <property type="component" value="Unassembled WGS sequence"/>
</dbReference>
<dbReference type="GO" id="GO:0016020">
    <property type="term" value="C:membrane"/>
    <property type="evidence" value="ECO:0007669"/>
    <property type="project" value="GOC"/>
</dbReference>
<dbReference type="InterPro" id="IPR051916">
    <property type="entry name" value="GPI-anchor_lipid_remodeler"/>
</dbReference>
<keyword evidence="2" id="KW-0378">Hydrolase</keyword>
<name>A0A9W6SDN0_9ACTN</name>
<dbReference type="GO" id="GO:0006506">
    <property type="term" value="P:GPI anchor biosynthetic process"/>
    <property type="evidence" value="ECO:0007669"/>
    <property type="project" value="TreeGrafter"/>
</dbReference>
<organism evidence="2 3">
    <name type="scientific">Actinoallomurus iriomotensis</name>
    <dbReference type="NCBI Taxonomy" id="478107"/>
    <lineage>
        <taxon>Bacteria</taxon>
        <taxon>Bacillati</taxon>
        <taxon>Actinomycetota</taxon>
        <taxon>Actinomycetes</taxon>
        <taxon>Streptosporangiales</taxon>
        <taxon>Thermomonosporaceae</taxon>
        <taxon>Actinoallomurus</taxon>
    </lineage>
</organism>
<evidence type="ECO:0000259" key="1">
    <source>
        <dbReference type="Pfam" id="PF03372"/>
    </source>
</evidence>
<proteinExistence type="predicted"/>
<dbReference type="RefSeq" id="WP_285583895.1">
    <property type="nucleotide sequence ID" value="NZ_BSTK01000023.1"/>
</dbReference>
<dbReference type="AlphaFoldDB" id="A0A9W6SDN0"/>
<dbReference type="Pfam" id="PF03372">
    <property type="entry name" value="Exo_endo_phos"/>
    <property type="match status" value="1"/>
</dbReference>
<dbReference type="SUPFAM" id="SSF56219">
    <property type="entry name" value="DNase I-like"/>
    <property type="match status" value="1"/>
</dbReference>
<dbReference type="PANTHER" id="PTHR14859">
    <property type="entry name" value="CALCOFLUOR WHITE HYPERSENSITIVE PROTEIN PRECURSOR"/>
    <property type="match status" value="1"/>
</dbReference>
<sequence length="268" mass="29028">MTTVRVATLNIWGRRGPWKDRLGLIKAELARLSPLLVGLQEVMRDERSGSCQAAAIAAGLGYEVAYAPAARFDEGVLGNALLSRLPIREQRVLPLPTPPGAEARSLLYAAVESAAGLLPVFVTHLDWQGDHGAARLAQVRFIAARAAELTGDLPPVIMGDFNAEPDADEIRYLRGLHVVDGESVCFADAWVHGGDRSAGETFSRVNDYARRVREPSRRIDYIFTGRKGALGEPRHTSLAFATSTGGVWPSDHFGLVSDIVVAADQYSR</sequence>
<comment type="caution">
    <text evidence="2">The sequence shown here is derived from an EMBL/GenBank/DDBJ whole genome shotgun (WGS) entry which is preliminary data.</text>
</comment>
<reference evidence="2" key="1">
    <citation type="submission" date="2023-03" db="EMBL/GenBank/DDBJ databases">
        <title>Actinoallomurus iriomotensis NBRC 103684.</title>
        <authorList>
            <person name="Ichikawa N."/>
            <person name="Sato H."/>
            <person name="Tonouchi N."/>
        </authorList>
    </citation>
    <scope>NUCLEOTIDE SEQUENCE</scope>
    <source>
        <strain evidence="2">NBRC 103684</strain>
    </source>
</reference>
<dbReference type="InterPro" id="IPR005135">
    <property type="entry name" value="Endo/exonuclease/phosphatase"/>
</dbReference>
<evidence type="ECO:0000313" key="3">
    <source>
        <dbReference type="Proteomes" id="UP001165074"/>
    </source>
</evidence>
<dbReference type="PANTHER" id="PTHR14859:SF15">
    <property type="entry name" value="ENDONUCLEASE_EXONUCLEASE_PHOSPHATASE DOMAIN-CONTAINING PROTEIN"/>
    <property type="match status" value="1"/>
</dbReference>
<gene>
    <name evidence="2" type="ORF">Airi02_098970</name>
</gene>
<dbReference type="EMBL" id="BSTK01000023">
    <property type="protein sequence ID" value="GLY91969.1"/>
    <property type="molecule type" value="Genomic_DNA"/>
</dbReference>
<dbReference type="GO" id="GO:0016787">
    <property type="term" value="F:hydrolase activity"/>
    <property type="evidence" value="ECO:0007669"/>
    <property type="project" value="UniProtKB-KW"/>
</dbReference>